<dbReference type="SMART" id="SM00666">
    <property type="entry name" value="PB1"/>
    <property type="match status" value="1"/>
</dbReference>
<feature type="domain" description="PB1" evidence="1">
    <location>
        <begin position="12"/>
        <end position="101"/>
    </location>
</feature>
<dbReference type="OrthoDB" id="1938580at2759"/>
<dbReference type="Pfam" id="PF00564">
    <property type="entry name" value="PB1"/>
    <property type="match status" value="1"/>
</dbReference>
<comment type="caution">
    <text evidence="2">The sequence shown here is derived from an EMBL/GenBank/DDBJ whole genome shotgun (WGS) entry which is preliminary data.</text>
</comment>
<gene>
    <name evidence="2" type="ORF">CMV_005187</name>
</gene>
<dbReference type="SUPFAM" id="SSF54277">
    <property type="entry name" value="CAD &amp; PB1 domains"/>
    <property type="match status" value="1"/>
</dbReference>
<dbReference type="InterPro" id="IPR053198">
    <property type="entry name" value="Gynoecium_Dev_Regulator"/>
</dbReference>
<dbReference type="PANTHER" id="PTHR31066:SF85">
    <property type="entry name" value="OS02G0809100 PROTEIN"/>
    <property type="match status" value="1"/>
</dbReference>
<dbReference type="PANTHER" id="PTHR31066">
    <property type="entry name" value="OS05G0427100 PROTEIN-RELATED"/>
    <property type="match status" value="1"/>
</dbReference>
<evidence type="ECO:0000313" key="2">
    <source>
        <dbReference type="EMBL" id="KAF3971189.1"/>
    </source>
</evidence>
<dbReference type="Gene3D" id="3.10.20.90">
    <property type="entry name" value="Phosphatidylinositol 3-kinase Catalytic Subunit, Chain A, domain 1"/>
    <property type="match status" value="1"/>
</dbReference>
<organism evidence="2 3">
    <name type="scientific">Castanea mollissima</name>
    <name type="common">Chinese chestnut</name>
    <dbReference type="NCBI Taxonomy" id="60419"/>
    <lineage>
        <taxon>Eukaryota</taxon>
        <taxon>Viridiplantae</taxon>
        <taxon>Streptophyta</taxon>
        <taxon>Embryophyta</taxon>
        <taxon>Tracheophyta</taxon>
        <taxon>Spermatophyta</taxon>
        <taxon>Magnoliopsida</taxon>
        <taxon>eudicotyledons</taxon>
        <taxon>Gunneridae</taxon>
        <taxon>Pentapetalae</taxon>
        <taxon>rosids</taxon>
        <taxon>fabids</taxon>
        <taxon>Fagales</taxon>
        <taxon>Fagaceae</taxon>
        <taxon>Castanea</taxon>
    </lineage>
</organism>
<dbReference type="EMBL" id="JRKL02000459">
    <property type="protein sequence ID" value="KAF3971189.1"/>
    <property type="molecule type" value="Genomic_DNA"/>
</dbReference>
<accession>A0A8J4W1S5</accession>
<dbReference type="AlphaFoldDB" id="A0A8J4W1S5"/>
<dbReference type="FunFam" id="3.10.20.90:FF:000058">
    <property type="entry name" value="Octicosapeptide/phox/Bem1p domain kinase superfamily protein"/>
    <property type="match status" value="1"/>
</dbReference>
<dbReference type="InterPro" id="IPR000270">
    <property type="entry name" value="PB1_dom"/>
</dbReference>
<evidence type="ECO:0000259" key="1">
    <source>
        <dbReference type="SMART" id="SM00666"/>
    </source>
</evidence>
<keyword evidence="3" id="KW-1185">Reference proteome</keyword>
<protein>
    <recommendedName>
        <fullName evidence="1">PB1 domain-containing protein</fullName>
    </recommendedName>
</protein>
<dbReference type="CDD" id="cd06410">
    <property type="entry name" value="PB1_UP2"/>
    <property type="match status" value="1"/>
</dbReference>
<name>A0A8J4W1S5_9ROSI</name>
<sequence>MCSYNGKIQPRPHDNQLAYVSGKTKILAVDRNIKFNAIKSKLSTICNDADLCFKYQLPGEDLDTLISMTNDEDLEHMMLEYDRLLRDSAKPPRLRLFLFAMKPTSFSTGDPKSERQWF</sequence>
<dbReference type="Proteomes" id="UP000737018">
    <property type="component" value="Unassembled WGS sequence"/>
</dbReference>
<evidence type="ECO:0000313" key="3">
    <source>
        <dbReference type="Proteomes" id="UP000737018"/>
    </source>
</evidence>
<reference evidence="2" key="1">
    <citation type="submission" date="2020-03" db="EMBL/GenBank/DDBJ databases">
        <title>Castanea mollissima Vanexum genome sequencing.</title>
        <authorList>
            <person name="Staton M."/>
        </authorList>
    </citation>
    <scope>NUCLEOTIDE SEQUENCE</scope>
    <source>
        <tissue evidence="2">Leaf</tissue>
    </source>
</reference>
<proteinExistence type="predicted"/>